<gene>
    <name evidence="1" type="ORF">CWO92_06910</name>
</gene>
<dbReference type="Proteomes" id="UP000233440">
    <property type="component" value="Unassembled WGS sequence"/>
</dbReference>
<comment type="caution">
    <text evidence="1">The sequence shown here is derived from an EMBL/GenBank/DDBJ whole genome shotgun (WGS) entry which is preliminary data.</text>
</comment>
<proteinExistence type="predicted"/>
<keyword evidence="2" id="KW-1185">Reference proteome</keyword>
<sequence>MTWSRLYDFQPGTTISSSQVDDEFNQLIAIVNTLDGTDTNIKASAQMTKITTNDGGVKLSVSDKTKDILAELLALGKGLHTFYAVSGAKNNPSTQSIRGIAHITSEGYAWVLAFDLNKNMYVNYQDNGSWKGWNPPKQNILWEGNVYPYDTDTIKPSKKLSECQHGWVLVWSDYVVGSGSRDLEWYTTLIPKSFAGFDKGGGFIEQIPTSLGTGDGTGKVATKYLYINDGDITGKTINSTGENRLAVLRKVIEI</sequence>
<evidence type="ECO:0000313" key="1">
    <source>
        <dbReference type="EMBL" id="PKR86095.1"/>
    </source>
</evidence>
<dbReference type="EMBL" id="PIQO01000003">
    <property type="protein sequence ID" value="PKR86095.1"/>
    <property type="molecule type" value="Genomic_DNA"/>
</dbReference>
<organism evidence="1 2">
    <name type="scientific">Heyndrickxia camelliae</name>
    <dbReference type="NCBI Taxonomy" id="1707093"/>
    <lineage>
        <taxon>Bacteria</taxon>
        <taxon>Bacillati</taxon>
        <taxon>Bacillota</taxon>
        <taxon>Bacilli</taxon>
        <taxon>Bacillales</taxon>
        <taxon>Bacillaceae</taxon>
        <taxon>Heyndrickxia</taxon>
    </lineage>
</organism>
<dbReference type="OrthoDB" id="2667109at2"/>
<dbReference type="RefSeq" id="WP_101353464.1">
    <property type="nucleotide sequence ID" value="NZ_PIQO01000003.1"/>
</dbReference>
<reference evidence="1 2" key="1">
    <citation type="submission" date="2017-11" db="EMBL/GenBank/DDBJ databases">
        <title>Bacillus camelliae sp. nov., isolated from pu'er tea.</title>
        <authorList>
            <person name="Niu L."/>
        </authorList>
    </citation>
    <scope>NUCLEOTIDE SEQUENCE [LARGE SCALE GENOMIC DNA]</scope>
    <source>
        <strain evidence="1 2">7578-1</strain>
    </source>
</reference>
<name>A0A2N3LND8_9BACI</name>
<dbReference type="AlphaFoldDB" id="A0A2N3LND8"/>
<accession>A0A2N3LND8</accession>
<protein>
    <submittedName>
        <fullName evidence="1">Uncharacterized protein</fullName>
    </submittedName>
</protein>
<evidence type="ECO:0000313" key="2">
    <source>
        <dbReference type="Proteomes" id="UP000233440"/>
    </source>
</evidence>